<reference evidence="17" key="1">
    <citation type="submission" date="2016-11" db="UniProtKB">
        <authorList>
            <consortium name="WormBaseParasite"/>
        </authorList>
    </citation>
    <scope>IDENTIFICATION</scope>
</reference>
<keyword evidence="3 9" id="KW-0418">Kinase</keyword>
<organism evidence="15 17">
    <name type="scientific">Bursaphelenchus xylophilus</name>
    <name type="common">Pinewood nematode worm</name>
    <name type="synonym">Aphelenchoides xylophilus</name>
    <dbReference type="NCBI Taxonomy" id="6326"/>
    <lineage>
        <taxon>Eukaryota</taxon>
        <taxon>Metazoa</taxon>
        <taxon>Ecdysozoa</taxon>
        <taxon>Nematoda</taxon>
        <taxon>Chromadorea</taxon>
        <taxon>Rhabditida</taxon>
        <taxon>Tylenchina</taxon>
        <taxon>Tylenchomorpha</taxon>
        <taxon>Aphelenchoidea</taxon>
        <taxon>Aphelenchoididae</taxon>
        <taxon>Bursaphelenchus</taxon>
    </lineage>
</organism>
<dbReference type="InterPro" id="IPR050198">
    <property type="entry name" value="Non-receptor_tyrosine_kinases"/>
</dbReference>
<dbReference type="PROSITE" id="PS50001">
    <property type="entry name" value="SH2"/>
    <property type="match status" value="1"/>
</dbReference>
<dbReference type="eggNOG" id="KOG0194">
    <property type="taxonomic scope" value="Eukaryota"/>
</dbReference>
<evidence type="ECO:0000313" key="15">
    <source>
        <dbReference type="Proteomes" id="UP000095284"/>
    </source>
</evidence>
<dbReference type="EMBL" id="CAJFCV020000006">
    <property type="protein sequence ID" value="CAG9130725.1"/>
    <property type="molecule type" value="Genomic_DNA"/>
</dbReference>
<feature type="domain" description="SH2" evidence="11">
    <location>
        <begin position="161"/>
        <end position="255"/>
    </location>
</feature>
<feature type="compositionally biased region" description="Basic and acidic residues" evidence="10">
    <location>
        <begin position="606"/>
        <end position="628"/>
    </location>
</feature>
<dbReference type="PROSITE" id="PS00107">
    <property type="entry name" value="PROTEIN_KINASE_ATP"/>
    <property type="match status" value="1"/>
</dbReference>
<dbReference type="InterPro" id="IPR011009">
    <property type="entry name" value="Kinase-like_dom_sf"/>
</dbReference>
<sequence>MKLQQAYETKEEVTLRENVNLILTMTRHDRFCRTVIFSLSVMSFNGAQSPGTKAVRGSTANLKIDIKLPPGVSIGYDPFENPNEEFLPIDDSFNQVVHPVDKNGHIIFRPTNPSFEKVPTGSAIDPGEEGEPQIDGNDPIQLEEHVKIMDVGENGINEKDYNHGLIPREDINLMLKEPGDFLLRVTSISDNGNRQMCLSVMGGRQHVEHFLIHSNEGKFRLTKDLSFPSIISLVNHYLLKKIPFGNPPVILNKPVCRQDWEFSPDQVVCIKPIGNGAFGQVYFGKIKPRNGENELEVAVKTMKFTLMTKDKIEEIMNEARLMRMLRHENIVRCYGVSADHEPLMILMEFVQGGALDSYLKARNIGITIDDRIQMAYDAARGLNHIHRHGILHRDIAARNCLYGNKILKISDFGLSRRAVTLKVDPGEKAPLRSLAPEVFVSQIFTTAADVWAYGVLLWEIFNNGADPYPGWMGTQIRQEVIKKGSTLAMPDWAPSFVKDILAKTLDTNPAKRMKIHDVIVTIENAKKKKIYQIKNKRKPKNPRGGLSAEKMNPKTKGGPKSENMLDIRTKTSGRNYRKTKGPSMWKKVANGKDTPSKCKPVRPPKLSKERPSKERLSKERLSKERHSP</sequence>
<dbReference type="SUPFAM" id="SSF56112">
    <property type="entry name" value="Protein kinase-like (PK-like)"/>
    <property type="match status" value="1"/>
</dbReference>
<keyword evidence="2 8" id="KW-0547">Nucleotide-binding</keyword>
<dbReference type="EC" id="2.7.10.2" evidence="9"/>
<comment type="catalytic activity">
    <reaction evidence="6 9">
        <text>L-tyrosyl-[protein] + ATP = O-phospho-L-tyrosyl-[protein] + ADP + H(+)</text>
        <dbReference type="Rhea" id="RHEA:10596"/>
        <dbReference type="Rhea" id="RHEA-COMP:10136"/>
        <dbReference type="Rhea" id="RHEA-COMP:20101"/>
        <dbReference type="ChEBI" id="CHEBI:15378"/>
        <dbReference type="ChEBI" id="CHEBI:30616"/>
        <dbReference type="ChEBI" id="CHEBI:46858"/>
        <dbReference type="ChEBI" id="CHEBI:61978"/>
        <dbReference type="ChEBI" id="CHEBI:456216"/>
        <dbReference type="EC" id="2.7.10.2"/>
    </reaction>
</comment>
<dbReference type="Pfam" id="PF07714">
    <property type="entry name" value="PK_Tyr_Ser-Thr"/>
    <property type="match status" value="1"/>
</dbReference>
<dbReference type="InterPro" id="IPR000719">
    <property type="entry name" value="Prot_kinase_dom"/>
</dbReference>
<keyword evidence="7" id="KW-0727">SH2 domain</keyword>
<comment type="similarity">
    <text evidence="9">Belongs to the protein kinase superfamily. Tyr protein kinase family.</text>
</comment>
<dbReference type="Proteomes" id="UP000659654">
    <property type="component" value="Unassembled WGS sequence"/>
</dbReference>
<keyword evidence="4 8" id="KW-0067">ATP-binding</keyword>
<accession>A0A1I7RQX2</accession>
<dbReference type="Gene3D" id="3.30.200.20">
    <property type="entry name" value="Phosphorylase Kinase, domain 1"/>
    <property type="match status" value="1"/>
</dbReference>
<evidence type="ECO:0000259" key="12">
    <source>
        <dbReference type="PROSITE" id="PS50011"/>
    </source>
</evidence>
<dbReference type="GO" id="GO:0004715">
    <property type="term" value="F:non-membrane spanning protein tyrosine kinase activity"/>
    <property type="evidence" value="ECO:0007669"/>
    <property type="project" value="UniProtKB-EC"/>
</dbReference>
<dbReference type="SMART" id="SM00219">
    <property type="entry name" value="TyrKc"/>
    <property type="match status" value="1"/>
</dbReference>
<evidence type="ECO:0000256" key="4">
    <source>
        <dbReference type="ARBA" id="ARBA00022840"/>
    </source>
</evidence>
<evidence type="ECO:0000313" key="17">
    <source>
        <dbReference type="WBParaSite" id="BXY_0311700.1"/>
    </source>
</evidence>
<dbReference type="AlphaFoldDB" id="A0A1I7RQX2"/>
<dbReference type="CDD" id="cd10361">
    <property type="entry name" value="SH2_Fps_family"/>
    <property type="match status" value="1"/>
</dbReference>
<evidence type="ECO:0000256" key="3">
    <source>
        <dbReference type="ARBA" id="ARBA00022777"/>
    </source>
</evidence>
<evidence type="ECO:0000256" key="6">
    <source>
        <dbReference type="ARBA" id="ARBA00051245"/>
    </source>
</evidence>
<evidence type="ECO:0000256" key="7">
    <source>
        <dbReference type="PROSITE-ProRule" id="PRU00191"/>
    </source>
</evidence>
<dbReference type="InterPro" id="IPR008266">
    <property type="entry name" value="Tyr_kinase_AS"/>
</dbReference>
<evidence type="ECO:0000256" key="1">
    <source>
        <dbReference type="ARBA" id="ARBA00022679"/>
    </source>
</evidence>
<dbReference type="FunFam" id="3.30.200.20:FF:000518">
    <property type="entry name" value="Tyrosine-protein kinase"/>
    <property type="match status" value="1"/>
</dbReference>
<dbReference type="Pfam" id="PF00017">
    <property type="entry name" value="SH2"/>
    <property type="match status" value="1"/>
</dbReference>
<dbReference type="SUPFAM" id="SSF55550">
    <property type="entry name" value="SH2 domain"/>
    <property type="match status" value="1"/>
</dbReference>
<evidence type="ECO:0000256" key="5">
    <source>
        <dbReference type="ARBA" id="ARBA00023137"/>
    </source>
</evidence>
<dbReference type="Gene3D" id="1.10.510.10">
    <property type="entry name" value="Transferase(Phosphotransferase) domain 1"/>
    <property type="match status" value="1"/>
</dbReference>
<dbReference type="EMBL" id="CAJFDI010000006">
    <property type="protein sequence ID" value="CAD5234749.1"/>
    <property type="molecule type" value="Genomic_DNA"/>
</dbReference>
<evidence type="ECO:0000256" key="8">
    <source>
        <dbReference type="PROSITE-ProRule" id="PRU10141"/>
    </source>
</evidence>
<protein>
    <recommendedName>
        <fullName evidence="9">Tyrosine-protein kinase</fullName>
        <ecNumber evidence="9">2.7.10.2</ecNumber>
    </recommendedName>
</protein>
<dbReference type="PANTHER" id="PTHR24418">
    <property type="entry name" value="TYROSINE-PROTEIN KINASE"/>
    <property type="match status" value="1"/>
</dbReference>
<dbReference type="GO" id="GO:0005524">
    <property type="term" value="F:ATP binding"/>
    <property type="evidence" value="ECO:0007669"/>
    <property type="project" value="UniProtKB-UniRule"/>
</dbReference>
<feature type="compositionally biased region" description="Basic residues" evidence="10">
    <location>
        <begin position="531"/>
        <end position="541"/>
    </location>
</feature>
<evidence type="ECO:0000313" key="16">
    <source>
        <dbReference type="Proteomes" id="UP000659654"/>
    </source>
</evidence>
<dbReference type="SMART" id="SM00252">
    <property type="entry name" value="SH2"/>
    <property type="match status" value="1"/>
</dbReference>
<dbReference type="InterPro" id="IPR001245">
    <property type="entry name" value="Ser-Thr/Tyr_kinase_cat_dom"/>
</dbReference>
<dbReference type="InterPro" id="IPR000980">
    <property type="entry name" value="SH2"/>
</dbReference>
<keyword evidence="16" id="KW-1185">Reference proteome</keyword>
<evidence type="ECO:0000256" key="9">
    <source>
        <dbReference type="RuleBase" id="RU362096"/>
    </source>
</evidence>
<dbReference type="Proteomes" id="UP000095284">
    <property type="component" value="Unplaced"/>
</dbReference>
<keyword evidence="1 9" id="KW-0808">Transferase</keyword>
<evidence type="ECO:0000313" key="13">
    <source>
        <dbReference type="EMBL" id="CAD5234749.1"/>
    </source>
</evidence>
<dbReference type="OrthoDB" id="5863037at2759"/>
<name>A0A1I7RQX2_BURXY</name>
<evidence type="ECO:0000256" key="2">
    <source>
        <dbReference type="ARBA" id="ARBA00022741"/>
    </source>
</evidence>
<feature type="region of interest" description="Disordered" evidence="10">
    <location>
        <begin position="531"/>
        <end position="628"/>
    </location>
</feature>
<evidence type="ECO:0000313" key="14">
    <source>
        <dbReference type="EMBL" id="CAG9130725.1"/>
    </source>
</evidence>
<dbReference type="PROSITE" id="PS00109">
    <property type="entry name" value="PROTEIN_KINASE_TYR"/>
    <property type="match status" value="1"/>
</dbReference>
<evidence type="ECO:0000256" key="10">
    <source>
        <dbReference type="SAM" id="MobiDB-lite"/>
    </source>
</evidence>
<feature type="binding site" evidence="8">
    <location>
        <position position="300"/>
    </location>
    <ligand>
        <name>ATP</name>
        <dbReference type="ChEBI" id="CHEBI:30616"/>
    </ligand>
</feature>
<dbReference type="PROSITE" id="PS50011">
    <property type="entry name" value="PROTEIN_KINASE_DOM"/>
    <property type="match status" value="1"/>
</dbReference>
<keyword evidence="5 9" id="KW-0829">Tyrosine-protein kinase</keyword>
<dbReference type="InterPro" id="IPR017441">
    <property type="entry name" value="Protein_kinase_ATP_BS"/>
</dbReference>
<dbReference type="InterPro" id="IPR035849">
    <property type="entry name" value="Fes/Fps/Fer_SH2"/>
</dbReference>
<evidence type="ECO:0000259" key="11">
    <source>
        <dbReference type="PROSITE" id="PS50001"/>
    </source>
</evidence>
<dbReference type="Gene3D" id="3.30.505.10">
    <property type="entry name" value="SH2 domain"/>
    <property type="match status" value="1"/>
</dbReference>
<dbReference type="PRINTS" id="PR00109">
    <property type="entry name" value="TYRKINASE"/>
</dbReference>
<proteinExistence type="inferred from homology"/>
<reference evidence="14" key="2">
    <citation type="submission" date="2020-08" db="EMBL/GenBank/DDBJ databases">
        <authorList>
            <person name="Kikuchi T."/>
        </authorList>
    </citation>
    <scope>NUCLEOTIDE SEQUENCE</scope>
    <source>
        <strain evidence="13">Ka4C1</strain>
    </source>
</reference>
<gene>
    <name evidence="13" type="ORF">BXYJ_LOCUS14840</name>
</gene>
<dbReference type="InterPro" id="IPR020635">
    <property type="entry name" value="Tyr_kinase_cat_dom"/>
</dbReference>
<dbReference type="CDD" id="cd00192">
    <property type="entry name" value="PTKc"/>
    <property type="match status" value="1"/>
</dbReference>
<dbReference type="SMR" id="A0A1I7RQX2"/>
<dbReference type="Proteomes" id="UP000582659">
    <property type="component" value="Unassembled WGS sequence"/>
</dbReference>
<dbReference type="InterPro" id="IPR036860">
    <property type="entry name" value="SH2_dom_sf"/>
</dbReference>
<dbReference type="WBParaSite" id="BXY_0311700.1">
    <property type="protein sequence ID" value="BXY_0311700.1"/>
    <property type="gene ID" value="BXY_0311700"/>
</dbReference>
<feature type="domain" description="Protein kinase" evidence="12">
    <location>
        <begin position="267"/>
        <end position="531"/>
    </location>
</feature>